<feature type="compositionally biased region" description="Acidic residues" evidence="3">
    <location>
        <begin position="281"/>
        <end position="293"/>
    </location>
</feature>
<feature type="compositionally biased region" description="Acidic residues" evidence="3">
    <location>
        <begin position="325"/>
        <end position="337"/>
    </location>
</feature>
<dbReference type="InterPro" id="IPR028211">
    <property type="entry name" value="Ntr2"/>
</dbReference>
<dbReference type="STRING" id="215250.A0A316YLV0"/>
<name>A0A316YLV0_9BASI</name>
<keyword evidence="5" id="KW-1185">Reference proteome</keyword>
<evidence type="ECO:0000256" key="1">
    <source>
        <dbReference type="ARBA" id="ARBA00004123"/>
    </source>
</evidence>
<feature type="region of interest" description="Disordered" evidence="3">
    <location>
        <begin position="1"/>
        <end position="203"/>
    </location>
</feature>
<reference evidence="4 5" key="1">
    <citation type="journal article" date="2018" name="Mol. Biol. Evol.">
        <title>Broad Genomic Sampling Reveals a Smut Pathogenic Ancestry of the Fungal Clade Ustilaginomycotina.</title>
        <authorList>
            <person name="Kijpornyongpan T."/>
            <person name="Mondo S.J."/>
            <person name="Barry K."/>
            <person name="Sandor L."/>
            <person name="Lee J."/>
            <person name="Lipzen A."/>
            <person name="Pangilinan J."/>
            <person name="LaButti K."/>
            <person name="Hainaut M."/>
            <person name="Henrissat B."/>
            <person name="Grigoriev I.V."/>
            <person name="Spatafora J.W."/>
            <person name="Aime M.C."/>
        </authorList>
    </citation>
    <scope>NUCLEOTIDE SEQUENCE [LARGE SCALE GENOMIC DNA]</scope>
    <source>
        <strain evidence="4 5">MCA 4198</strain>
    </source>
</reference>
<evidence type="ECO:0008006" key="6">
    <source>
        <dbReference type="Google" id="ProtNLM"/>
    </source>
</evidence>
<dbReference type="InParanoid" id="A0A316YLV0"/>
<dbReference type="RefSeq" id="XP_025377330.1">
    <property type="nucleotide sequence ID" value="XM_025521577.1"/>
</dbReference>
<dbReference type="InterPro" id="IPR012890">
    <property type="entry name" value="GCFC2-like"/>
</dbReference>
<gene>
    <name evidence="4" type="ORF">FA10DRAFT_266632</name>
</gene>
<evidence type="ECO:0000256" key="2">
    <source>
        <dbReference type="ARBA" id="ARBA00023242"/>
    </source>
</evidence>
<feature type="compositionally biased region" description="Basic and acidic residues" evidence="3">
    <location>
        <begin position="307"/>
        <end position="324"/>
    </location>
</feature>
<dbReference type="OrthoDB" id="429427at2759"/>
<feature type="compositionally biased region" description="Low complexity" evidence="3">
    <location>
        <begin position="158"/>
        <end position="174"/>
    </location>
</feature>
<feature type="region of interest" description="Disordered" evidence="3">
    <location>
        <begin position="238"/>
        <end position="374"/>
    </location>
</feature>
<accession>A0A316YLV0</accession>
<dbReference type="AlphaFoldDB" id="A0A316YLV0"/>
<dbReference type="PANTHER" id="PTHR12214:SF0">
    <property type="entry name" value="LD29489P"/>
    <property type="match status" value="1"/>
</dbReference>
<dbReference type="EMBL" id="KZ819636">
    <property type="protein sequence ID" value="PWN90132.1"/>
    <property type="molecule type" value="Genomic_DNA"/>
</dbReference>
<evidence type="ECO:0000313" key="5">
    <source>
        <dbReference type="Proteomes" id="UP000245768"/>
    </source>
</evidence>
<dbReference type="GeneID" id="37043493"/>
<dbReference type="GO" id="GO:0003677">
    <property type="term" value="F:DNA binding"/>
    <property type="evidence" value="ECO:0007669"/>
    <property type="project" value="InterPro"/>
</dbReference>
<dbReference type="GO" id="GO:0000390">
    <property type="term" value="P:spliceosomal complex disassembly"/>
    <property type="evidence" value="ECO:0007669"/>
    <property type="project" value="InterPro"/>
</dbReference>
<protein>
    <recommendedName>
        <fullName evidence="6">GCFC-domain-containing protein</fullName>
    </recommendedName>
</protein>
<feature type="compositionally biased region" description="Low complexity" evidence="3">
    <location>
        <begin position="82"/>
        <end position="111"/>
    </location>
</feature>
<dbReference type="Pfam" id="PF15458">
    <property type="entry name" value="NTR2"/>
    <property type="match status" value="1"/>
</dbReference>
<organism evidence="4 5">
    <name type="scientific">Acaromyces ingoldii</name>
    <dbReference type="NCBI Taxonomy" id="215250"/>
    <lineage>
        <taxon>Eukaryota</taxon>
        <taxon>Fungi</taxon>
        <taxon>Dikarya</taxon>
        <taxon>Basidiomycota</taxon>
        <taxon>Ustilaginomycotina</taxon>
        <taxon>Exobasidiomycetes</taxon>
        <taxon>Exobasidiales</taxon>
        <taxon>Cryptobasidiaceae</taxon>
        <taxon>Acaromyces</taxon>
    </lineage>
</organism>
<evidence type="ECO:0000256" key="3">
    <source>
        <dbReference type="SAM" id="MobiDB-lite"/>
    </source>
</evidence>
<comment type="subcellular location">
    <subcellularLocation>
        <location evidence="1">Nucleus</location>
    </subcellularLocation>
</comment>
<feature type="region of interest" description="Disordered" evidence="3">
    <location>
        <begin position="496"/>
        <end position="530"/>
    </location>
</feature>
<dbReference type="Proteomes" id="UP000245768">
    <property type="component" value="Unassembled WGS sequence"/>
</dbReference>
<evidence type="ECO:0000313" key="4">
    <source>
        <dbReference type="EMBL" id="PWN90132.1"/>
    </source>
</evidence>
<sequence length="869" mass="94809">MLDGDEDEDRRSPSPPVASFVKKKKNKGRASAGAKIRERASSPSEAVPGQSKQGADDEDDRSQGGDGQVNGIRRTAGIGSPSFRAIGSRGRGGASARPSLSSSSSSSRVGLSFGGGPEGEKGGDEGEAFQLRKSALARASQEARRTSAAGPPESLDQASIGSGAGSAYSPAALADLKAATPGRKGVAMDTDESPGGDDAYTAVSDPMVQVDESGESLARMKFGADFAEEGIPSEALVNAAKEKRRRAAQGKSDENTNGQEDFISLGGSSRGPHPESRLQREDDEWGSGEEEFADFTGATERVALSKRAIEEEKQKRRQEMRERVDELDEEDNSEDEWERAQMSRIDTTGARQKREHREKSPFKPAPIPLTAPLPTLTSTSARLAAQVKELETSAMSHEKVADDAVRGLEQLQHEEAENKVDIEQAGDKEAWFREFEEFILSVAAFLDDKAPRLEALEADWMGLLQERTRMTQRIRARDAEDELSLFFGVPSRSLLPGNSKLSEEEQSDNASEISRLPQEEGDASSPIRISRREKAAARGEKGYDLEASDFAAFAIARQDLERRLKQLFDDVKAAEFLDPAAEITRESDGRKALHPASLAARFMHWRKRYPDDYAGAWGGLALSGVWEFWARKQCCLWDIFRAFSNGQRGAEEEATLGPSSLDRFPWFIELTHYAEANYEGKPAGAIGGDEEVVQSIINNVVIPRALSLVEAGAFDPWDPRDNRGALELVEQLSYLIEKSSAPFQSLVSAFVARFKAHVDCLLQVTASSAPAIPAPGFHPLAPPARVSFCQRIAHLYGNLTRWNRLVGPAERPAFVDLVDQLVGRVLWSFVLETKEVGGVPIIMQILTSTPPNLLRPDVKTRLEGFVTNA</sequence>
<keyword evidence="2" id="KW-0539">Nucleus</keyword>
<dbReference type="PANTHER" id="PTHR12214">
    <property type="entry name" value="GC-RICH SEQUENCE DNA-BINDING FACTOR"/>
    <property type="match status" value="1"/>
</dbReference>
<proteinExistence type="predicted"/>
<dbReference type="GO" id="GO:0071008">
    <property type="term" value="C:U2-type post-mRNA release spliceosomal complex"/>
    <property type="evidence" value="ECO:0007669"/>
    <property type="project" value="InterPro"/>
</dbReference>